<feature type="region of interest" description="Disordered" evidence="1">
    <location>
        <begin position="182"/>
        <end position="202"/>
    </location>
</feature>
<evidence type="ECO:0000256" key="1">
    <source>
        <dbReference type="SAM" id="MobiDB-lite"/>
    </source>
</evidence>
<dbReference type="PANTHER" id="PTHR46060:SF1">
    <property type="entry name" value="MARINER MOS1 TRANSPOSASE-LIKE PROTEIN"/>
    <property type="match status" value="1"/>
</dbReference>
<comment type="caution">
    <text evidence="2">The sequence shown here is derived from an EMBL/GenBank/DDBJ whole genome shotgun (WGS) entry which is preliminary data.</text>
</comment>
<evidence type="ECO:0000313" key="2">
    <source>
        <dbReference type="EMBL" id="KAJ4442754.1"/>
    </source>
</evidence>
<protein>
    <recommendedName>
        <fullName evidence="4">Tc1-like transposase DDE domain-containing protein</fullName>
    </recommendedName>
</protein>
<keyword evidence="3" id="KW-1185">Reference proteome</keyword>
<dbReference type="InterPro" id="IPR052709">
    <property type="entry name" value="Transposase-MT_Hybrid"/>
</dbReference>
<accession>A0ABQ8T8B0</accession>
<sequence length="329" mass="38019">MGATCTNRTTKVNMLRNLEQYERERDIMLNRIISIDETWARTYETEPKRQSAKWCHQGPPQKHEVRQNPSLVKLMNNLHHAIRNKRPELLDNAIILHDNATAHTAALVQTHLWRWRWEVLEHPPYSPGEHKSLKIAAAEDVDIAVLKCGCAEAIRQTFVAENLNTKRQKRWHTHWPNSDVSCVTKRSGNMKASAGMPRRRGKAQYQHMNEFEQGRMVGLPKQRIEEGHTRRGAGSGPHNVTTAWDDRHLVHMAVIDCTASSTVLSRHWSTATGVDLSASMVRRCLLRVGLVAHMLLHQLPFSRNHQCLRLQWAHERCHWRVEWQNVAFG</sequence>
<organism evidence="2 3">
    <name type="scientific">Periplaneta americana</name>
    <name type="common">American cockroach</name>
    <name type="synonym">Blatta americana</name>
    <dbReference type="NCBI Taxonomy" id="6978"/>
    <lineage>
        <taxon>Eukaryota</taxon>
        <taxon>Metazoa</taxon>
        <taxon>Ecdysozoa</taxon>
        <taxon>Arthropoda</taxon>
        <taxon>Hexapoda</taxon>
        <taxon>Insecta</taxon>
        <taxon>Pterygota</taxon>
        <taxon>Neoptera</taxon>
        <taxon>Polyneoptera</taxon>
        <taxon>Dictyoptera</taxon>
        <taxon>Blattodea</taxon>
        <taxon>Blattoidea</taxon>
        <taxon>Blattidae</taxon>
        <taxon>Blattinae</taxon>
        <taxon>Periplaneta</taxon>
    </lineage>
</organism>
<proteinExistence type="predicted"/>
<dbReference type="Proteomes" id="UP001148838">
    <property type="component" value="Unassembled WGS sequence"/>
</dbReference>
<name>A0ABQ8T8B0_PERAM</name>
<gene>
    <name evidence="2" type="ORF">ANN_04345</name>
</gene>
<dbReference type="EMBL" id="JAJSOF020000013">
    <property type="protein sequence ID" value="KAJ4442754.1"/>
    <property type="molecule type" value="Genomic_DNA"/>
</dbReference>
<dbReference type="PANTHER" id="PTHR46060">
    <property type="entry name" value="MARINER MOS1 TRANSPOSASE-LIKE PROTEIN"/>
    <property type="match status" value="1"/>
</dbReference>
<dbReference type="InterPro" id="IPR036397">
    <property type="entry name" value="RNaseH_sf"/>
</dbReference>
<dbReference type="Gene3D" id="3.30.420.10">
    <property type="entry name" value="Ribonuclease H-like superfamily/Ribonuclease H"/>
    <property type="match status" value="1"/>
</dbReference>
<evidence type="ECO:0008006" key="4">
    <source>
        <dbReference type="Google" id="ProtNLM"/>
    </source>
</evidence>
<reference evidence="2 3" key="1">
    <citation type="journal article" date="2022" name="Allergy">
        <title>Genome assembly and annotation of Periplaneta americana reveal a comprehensive cockroach allergen profile.</title>
        <authorList>
            <person name="Wang L."/>
            <person name="Xiong Q."/>
            <person name="Saelim N."/>
            <person name="Wang L."/>
            <person name="Nong W."/>
            <person name="Wan A.T."/>
            <person name="Shi M."/>
            <person name="Liu X."/>
            <person name="Cao Q."/>
            <person name="Hui J.H.L."/>
            <person name="Sookrung N."/>
            <person name="Leung T.F."/>
            <person name="Tungtrongchitr A."/>
            <person name="Tsui S.K.W."/>
        </authorList>
    </citation>
    <scope>NUCLEOTIDE SEQUENCE [LARGE SCALE GENOMIC DNA]</scope>
    <source>
        <strain evidence="2">PWHHKU_190912</strain>
    </source>
</reference>
<evidence type="ECO:0000313" key="3">
    <source>
        <dbReference type="Proteomes" id="UP001148838"/>
    </source>
</evidence>